<gene>
    <name evidence="1" type="ORF">CDAR_315771</name>
</gene>
<dbReference type="EMBL" id="BPLQ01003434">
    <property type="protein sequence ID" value="GIY00470.1"/>
    <property type="molecule type" value="Genomic_DNA"/>
</dbReference>
<comment type="caution">
    <text evidence="1">The sequence shown here is derived from an EMBL/GenBank/DDBJ whole genome shotgun (WGS) entry which is preliminary data.</text>
</comment>
<keyword evidence="2" id="KW-1185">Reference proteome</keyword>
<sequence length="96" mass="10854">MNLKENKLSCKRTAIPAAPCIIRTPTFIACLLNQRRPFFTRAGDSSASNIQEGKPREDCPSAKYSNTDEIELRLSYLPALLKYSFLYFPAFKYAVA</sequence>
<protein>
    <submittedName>
        <fullName evidence="1">Uncharacterized protein</fullName>
    </submittedName>
</protein>
<evidence type="ECO:0000313" key="1">
    <source>
        <dbReference type="EMBL" id="GIY00470.1"/>
    </source>
</evidence>
<proteinExistence type="predicted"/>
<evidence type="ECO:0000313" key="2">
    <source>
        <dbReference type="Proteomes" id="UP001054837"/>
    </source>
</evidence>
<reference evidence="1 2" key="1">
    <citation type="submission" date="2021-06" db="EMBL/GenBank/DDBJ databases">
        <title>Caerostris darwini draft genome.</title>
        <authorList>
            <person name="Kono N."/>
            <person name="Arakawa K."/>
        </authorList>
    </citation>
    <scope>NUCLEOTIDE SEQUENCE [LARGE SCALE GENOMIC DNA]</scope>
</reference>
<dbReference type="AlphaFoldDB" id="A0AAV4PXF5"/>
<dbReference type="Proteomes" id="UP001054837">
    <property type="component" value="Unassembled WGS sequence"/>
</dbReference>
<name>A0AAV4PXF5_9ARAC</name>
<accession>A0AAV4PXF5</accession>
<organism evidence="1 2">
    <name type="scientific">Caerostris darwini</name>
    <dbReference type="NCBI Taxonomy" id="1538125"/>
    <lineage>
        <taxon>Eukaryota</taxon>
        <taxon>Metazoa</taxon>
        <taxon>Ecdysozoa</taxon>
        <taxon>Arthropoda</taxon>
        <taxon>Chelicerata</taxon>
        <taxon>Arachnida</taxon>
        <taxon>Araneae</taxon>
        <taxon>Araneomorphae</taxon>
        <taxon>Entelegynae</taxon>
        <taxon>Araneoidea</taxon>
        <taxon>Araneidae</taxon>
        <taxon>Caerostris</taxon>
    </lineage>
</organism>